<evidence type="ECO:0000313" key="2">
    <source>
        <dbReference type="EMBL" id="CAB9529679.1"/>
    </source>
</evidence>
<keyword evidence="3" id="KW-1185">Reference proteome</keyword>
<keyword evidence="1" id="KW-0812">Transmembrane</keyword>
<protein>
    <submittedName>
        <fullName evidence="2">Uncharacterized protein</fullName>
    </submittedName>
</protein>
<dbReference type="OrthoDB" id="412146at2759"/>
<dbReference type="InterPro" id="IPR007739">
    <property type="entry name" value="RgpF"/>
</dbReference>
<dbReference type="PANTHER" id="PTHR41244">
    <property type="entry name" value="RHAMNAN SYNTHESIS F"/>
    <property type="match status" value="1"/>
</dbReference>
<dbReference type="InterPro" id="IPR032719">
    <property type="entry name" value="WbsX"/>
</dbReference>
<keyword evidence="1" id="KW-0472">Membrane</keyword>
<gene>
    <name evidence="2" type="ORF">SEMRO_2584_G331882.1</name>
</gene>
<dbReference type="EMBL" id="CAICTM010002582">
    <property type="protein sequence ID" value="CAB9529679.1"/>
    <property type="molecule type" value="Genomic_DNA"/>
</dbReference>
<dbReference type="Proteomes" id="UP001153069">
    <property type="component" value="Unassembled WGS sequence"/>
</dbReference>
<feature type="transmembrane region" description="Helical" evidence="1">
    <location>
        <begin position="21"/>
        <end position="39"/>
    </location>
</feature>
<accession>A0A9N8F2V9</accession>
<dbReference type="Gene3D" id="3.20.20.80">
    <property type="entry name" value="Glycosidases"/>
    <property type="match status" value="1"/>
</dbReference>
<sequence>MRINIKTLQSVIKRRCSASSIVKLAFCMIFCVNSILNLFTEIHTNSKYPMLAFKNLLKTETKEDIATTESNEKQSVLGNITSQWELKLAQRRATQVSAINEKTSFQSLIHTQQTIKLKIALLLQIGNTDLWPEMLTCITNIATAAKLSSTAIDIYISLHENTRPNDLTNIQYSVSNLKGIKQIEYIFVQNRGADVEPFLRQILQISKKEYDILLKLHTKSDLIWRERAIQSLCGTPEHIISIWKHLSSNANVDMVVPLGTVFSSYTDPRNVFPHLKRKYNLRGKTDFAKVFDNDTISAIKRVHDVLFLPSNNRGEYVKLNDNNLTIVAGTIFWVRMDVLRSLNYISTLVNLYEEFSLGYSDNKALEHILERLIPTEIVAQGRNISEFPPAPRIFALYFPQYHIFPENDRFWKDGFTEWSFLRSLDLEGIRKPLPLNKNGLGYYNLLNKDIRSKQANMARSAGITGFVYYHYWFVGKNAPICHKAMFRVLEEILIDGEPDMPFMLSWANEPWNKRWSGKSSNNTVLLNQEYGDIADWTLHFKYLLNFFRHPNYILIHGKPVLVIYRLGHLSKQLPPMLNLWQSLAIENGYPGIHLIHTIGSFYSIDKETSKLEERANLDAAFHFWPAATAGTGMELGNKTASTFDFDVNTPVQYWGAFTGFDRRPRVSNATPILRSVGEFRQGLSSSFQAMSNLPQKEIEKNFFFITAWNEWNEQAVLEPDNINEFGYLKALNDALIHFPAKNKIHVE</sequence>
<dbReference type="Pfam" id="PF14307">
    <property type="entry name" value="Glyco_tran_WbsX"/>
    <property type="match status" value="1"/>
</dbReference>
<keyword evidence="1" id="KW-1133">Transmembrane helix</keyword>
<dbReference type="CDD" id="cd11579">
    <property type="entry name" value="Glyco_tran_WbsX"/>
    <property type="match status" value="1"/>
</dbReference>
<dbReference type="Pfam" id="PF05045">
    <property type="entry name" value="RgpF"/>
    <property type="match status" value="1"/>
</dbReference>
<comment type="caution">
    <text evidence="2">The sequence shown here is derived from an EMBL/GenBank/DDBJ whole genome shotgun (WGS) entry which is preliminary data.</text>
</comment>
<dbReference type="PANTHER" id="PTHR41244:SF1">
    <property type="entry name" value="GLYCOSYLTRANSFERASE"/>
    <property type="match status" value="1"/>
</dbReference>
<dbReference type="AlphaFoldDB" id="A0A9N8F2V9"/>
<evidence type="ECO:0000256" key="1">
    <source>
        <dbReference type="SAM" id="Phobius"/>
    </source>
</evidence>
<name>A0A9N8F2V9_9STRA</name>
<evidence type="ECO:0000313" key="3">
    <source>
        <dbReference type="Proteomes" id="UP001153069"/>
    </source>
</evidence>
<organism evidence="2 3">
    <name type="scientific">Seminavis robusta</name>
    <dbReference type="NCBI Taxonomy" id="568900"/>
    <lineage>
        <taxon>Eukaryota</taxon>
        <taxon>Sar</taxon>
        <taxon>Stramenopiles</taxon>
        <taxon>Ochrophyta</taxon>
        <taxon>Bacillariophyta</taxon>
        <taxon>Bacillariophyceae</taxon>
        <taxon>Bacillariophycidae</taxon>
        <taxon>Naviculales</taxon>
        <taxon>Naviculaceae</taxon>
        <taxon>Seminavis</taxon>
    </lineage>
</organism>
<proteinExistence type="predicted"/>
<reference evidence="2" key="1">
    <citation type="submission" date="2020-06" db="EMBL/GenBank/DDBJ databases">
        <authorList>
            <consortium name="Plant Systems Biology data submission"/>
        </authorList>
    </citation>
    <scope>NUCLEOTIDE SEQUENCE</scope>
    <source>
        <strain evidence="2">D6</strain>
    </source>
</reference>